<dbReference type="Gene3D" id="1.10.287.1240">
    <property type="match status" value="1"/>
</dbReference>
<keyword evidence="12 14" id="KW-0234">DNA repair</keyword>
<dbReference type="InterPro" id="IPR022894">
    <property type="entry name" value="Oligoribonuclease"/>
</dbReference>
<evidence type="ECO:0000259" key="16">
    <source>
        <dbReference type="PROSITE" id="PS51785"/>
    </source>
</evidence>
<dbReference type="InterPro" id="IPR013620">
    <property type="entry name" value="Exonuc_1_SH3"/>
</dbReference>
<evidence type="ECO:0000256" key="14">
    <source>
        <dbReference type="PIRNR" id="PIRNR000977"/>
    </source>
</evidence>
<dbReference type="Pfam" id="PF08411">
    <property type="entry name" value="ExoI_SH3"/>
    <property type="match status" value="1"/>
</dbReference>
<name>A0ABM9AIZ4_9GAMM</name>
<evidence type="ECO:0000256" key="1">
    <source>
        <dbReference type="ARBA" id="ARBA00000563"/>
    </source>
</evidence>
<evidence type="ECO:0000256" key="10">
    <source>
        <dbReference type="ARBA" id="ARBA00022842"/>
    </source>
</evidence>
<protein>
    <recommendedName>
        <fullName evidence="4 14">Exodeoxyribonuclease I</fullName>
        <ecNumber evidence="3 14">3.1.11.1</ecNumber>
    </recommendedName>
</protein>
<dbReference type="Pfam" id="PF00929">
    <property type="entry name" value="RNase_T"/>
    <property type="match status" value="1"/>
</dbReference>
<dbReference type="InterPro" id="IPR034747">
    <property type="entry name" value="EXOI_SH3"/>
</dbReference>
<dbReference type="PROSITE" id="PS51784">
    <property type="entry name" value="EXOI_SH3"/>
    <property type="match status" value="1"/>
</dbReference>
<keyword evidence="7 14" id="KW-0227">DNA damage</keyword>
<evidence type="ECO:0000256" key="13">
    <source>
        <dbReference type="ARBA" id="ARBA00046792"/>
    </source>
</evidence>
<dbReference type="PROSITE" id="PS51785">
    <property type="entry name" value="EXOI_C"/>
    <property type="match status" value="1"/>
</dbReference>
<evidence type="ECO:0000313" key="18">
    <source>
        <dbReference type="Proteomes" id="UP000838100"/>
    </source>
</evidence>
<evidence type="ECO:0000256" key="9">
    <source>
        <dbReference type="ARBA" id="ARBA00022839"/>
    </source>
</evidence>
<keyword evidence="5 14" id="KW-0540">Nuclease</keyword>
<evidence type="ECO:0000256" key="8">
    <source>
        <dbReference type="ARBA" id="ARBA00022801"/>
    </source>
</evidence>
<dbReference type="Gene3D" id="3.30.1520.20">
    <property type="entry name" value="Exonuclease ExoI, domain 2"/>
    <property type="match status" value="1"/>
</dbReference>
<comment type="cofactor">
    <cofactor evidence="2">
        <name>Mg(2+)</name>
        <dbReference type="ChEBI" id="CHEBI:18420"/>
    </cofactor>
</comment>
<dbReference type="PIRSF" id="PIRSF000977">
    <property type="entry name" value="Exodeoxyribonuclease_I"/>
    <property type="match status" value="1"/>
</dbReference>
<proteinExistence type="predicted"/>
<dbReference type="EC" id="3.1.11.1" evidence="3 14"/>
<dbReference type="GO" id="GO:0008310">
    <property type="term" value="F:single-stranded DNA 3'-5' DNA exonuclease activity"/>
    <property type="evidence" value="ECO:0007669"/>
    <property type="project" value="UniProtKB-EC"/>
</dbReference>
<comment type="caution">
    <text evidence="17">The sequence shown here is derived from an EMBL/GenBank/DDBJ whole genome shotgun (WGS) entry which is preliminary data.</text>
</comment>
<dbReference type="NCBIfam" id="NF008746">
    <property type="entry name" value="PRK11779.1"/>
    <property type="match status" value="1"/>
</dbReference>
<comment type="subunit">
    <text evidence="13">Monomer. Interacts with ssb (via C-terminus); this interaction stimulates the exonuclease activity by recruiting the enzyme to its substrate.</text>
</comment>
<dbReference type="PANTHER" id="PTHR11046:SF11">
    <property type="entry name" value="EXODEOXYRIBONUCLEASE I"/>
    <property type="match status" value="1"/>
</dbReference>
<dbReference type="InterPro" id="IPR058561">
    <property type="entry name" value="Exonuc_1_C"/>
</dbReference>
<dbReference type="Pfam" id="PF26016">
    <property type="entry name" value="ExoI_C"/>
    <property type="match status" value="1"/>
</dbReference>
<dbReference type="Gene3D" id="1.20.1280.70">
    <property type="entry name" value="Exonuclease ExoI, domain 3"/>
    <property type="match status" value="1"/>
</dbReference>
<evidence type="ECO:0000256" key="12">
    <source>
        <dbReference type="ARBA" id="ARBA00023204"/>
    </source>
</evidence>
<dbReference type="CDD" id="cd06138">
    <property type="entry name" value="ExoI_N"/>
    <property type="match status" value="1"/>
</dbReference>
<dbReference type="Proteomes" id="UP000838100">
    <property type="component" value="Unassembled WGS sequence"/>
</dbReference>
<keyword evidence="18" id="KW-1185">Reference proteome</keyword>
<dbReference type="SUPFAM" id="SSF53098">
    <property type="entry name" value="Ribonuclease H-like"/>
    <property type="match status" value="1"/>
</dbReference>
<keyword evidence="10" id="KW-0460">Magnesium</keyword>
<evidence type="ECO:0000256" key="3">
    <source>
        <dbReference type="ARBA" id="ARBA00012108"/>
    </source>
</evidence>
<feature type="domain" description="ExoI SH3-like" evidence="15">
    <location>
        <begin position="197"/>
        <end position="355"/>
    </location>
</feature>
<evidence type="ECO:0000256" key="4">
    <source>
        <dbReference type="ARBA" id="ARBA00019900"/>
    </source>
</evidence>
<evidence type="ECO:0000256" key="7">
    <source>
        <dbReference type="ARBA" id="ARBA00022763"/>
    </source>
</evidence>
<keyword evidence="6" id="KW-0479">Metal-binding</keyword>
<comment type="catalytic activity">
    <reaction evidence="1 14">
        <text>Exonucleolytic cleavage in the 3'- to 5'-direction to yield nucleoside 5'-phosphates.</text>
        <dbReference type="EC" id="3.1.11.1"/>
    </reaction>
</comment>
<dbReference type="Gene3D" id="3.30.420.10">
    <property type="entry name" value="Ribonuclease H-like superfamily/Ribonuclease H"/>
    <property type="match status" value="1"/>
</dbReference>
<evidence type="ECO:0000256" key="2">
    <source>
        <dbReference type="ARBA" id="ARBA00001946"/>
    </source>
</evidence>
<feature type="domain" description="ExoI C-terminal" evidence="16">
    <location>
        <begin position="359"/>
        <end position="481"/>
    </location>
</feature>
<dbReference type="InterPro" id="IPR023607">
    <property type="entry name" value="Exodeoxyribonuclease_I"/>
</dbReference>
<keyword evidence="8 14" id="KW-0378">Hydrolase</keyword>
<dbReference type="InterPro" id="IPR013520">
    <property type="entry name" value="Ribonucl_H"/>
</dbReference>
<evidence type="ECO:0000256" key="11">
    <source>
        <dbReference type="ARBA" id="ARBA00023125"/>
    </source>
</evidence>
<evidence type="ECO:0000256" key="6">
    <source>
        <dbReference type="ARBA" id="ARBA00022723"/>
    </source>
</evidence>
<evidence type="ECO:0000256" key="5">
    <source>
        <dbReference type="ARBA" id="ARBA00022722"/>
    </source>
</evidence>
<dbReference type="InterPro" id="IPR012337">
    <property type="entry name" value="RNaseH-like_sf"/>
</dbReference>
<dbReference type="InterPro" id="IPR036397">
    <property type="entry name" value="RNaseH_sf"/>
</dbReference>
<dbReference type="PANTHER" id="PTHR11046">
    <property type="entry name" value="OLIGORIBONUCLEASE, MITOCHONDRIAL"/>
    <property type="match status" value="1"/>
</dbReference>
<dbReference type="RefSeq" id="WP_237445875.1">
    <property type="nucleotide sequence ID" value="NZ_CAKLPX010000005.1"/>
</dbReference>
<keyword evidence="11" id="KW-0238">DNA-binding</keyword>
<dbReference type="EMBL" id="CAKLPX010000005">
    <property type="protein sequence ID" value="CAH0993196.1"/>
    <property type="molecule type" value="Genomic_DNA"/>
</dbReference>
<evidence type="ECO:0000313" key="17">
    <source>
        <dbReference type="EMBL" id="CAH0993196.1"/>
    </source>
</evidence>
<evidence type="ECO:0000259" key="15">
    <source>
        <dbReference type="PROSITE" id="PS51784"/>
    </source>
</evidence>
<accession>A0ABM9AIZ4</accession>
<organism evidence="17 18">
    <name type="scientific">Sinobacterium norvegicum</name>
    <dbReference type="NCBI Taxonomy" id="1641715"/>
    <lineage>
        <taxon>Bacteria</taxon>
        <taxon>Pseudomonadati</taxon>
        <taxon>Pseudomonadota</taxon>
        <taxon>Gammaproteobacteria</taxon>
        <taxon>Cellvibrionales</taxon>
        <taxon>Spongiibacteraceae</taxon>
        <taxon>Sinobacterium</taxon>
    </lineage>
</organism>
<keyword evidence="9 14" id="KW-0269">Exonuclease</keyword>
<dbReference type="InterPro" id="IPR038649">
    <property type="entry name" value="EXOI_SH3_sf"/>
</dbReference>
<sequence length="483" mass="54756">MSTPTFLWHDYETFGINPAKDRPSQFAAIRTDMDLNIIGKPMMWYCKPADDFLPSPEACLITGVTPQLCLAKGACESEFMGLIEAEMSVPNTCSVGYNSIRFDDEVTRHSFYRNFIDAYSREYQNGNSRWDLIDVVRMTYALRPEGIVWPSKEDGLASFRLEELTAANGISHENAHDALSDVYATIAMAKLIKDKQPKLFDYAFKLRNKHEVAKLVDVNTLTPLFNVSGMFGGLRGNISLVVPLMTHPSNKNEVVCFDLLQHPQLLMDMSAEEIQQWLYTPARDLPAGIERPALKSIHLNKSPMIGPAKMFTEDAAMAERLGHDINAYRQNFKLLRSLDIAAIKAKLLSVYSQPREFAAVTDPDFMLYSGGFFSSDDKNTMRQIRSMPAIALAEARFSFDDPRLQEMLLRFRARNYPQTLTMPEHQQWQEFREMRLMDPNGGGSYTFDDYMLSIEQLASGNENEAEMKILQALYEYANVIGGG</sequence>
<gene>
    <name evidence="17" type="primary">sbcB</name>
    <name evidence="17" type="ORF">SIN8267_03337</name>
</gene>
<reference evidence="17" key="1">
    <citation type="submission" date="2021-12" db="EMBL/GenBank/DDBJ databases">
        <authorList>
            <person name="Rodrigo-Torres L."/>
            <person name="Arahal R. D."/>
            <person name="Lucena T."/>
        </authorList>
    </citation>
    <scope>NUCLEOTIDE SEQUENCE</scope>
    <source>
        <strain evidence="17">CECT 8267</strain>
    </source>
</reference>